<gene>
    <name evidence="3" type="ORF">SAMN02745674_02340</name>
</gene>
<dbReference type="STRING" id="1122188.SAMN02745674_02340"/>
<dbReference type="OrthoDB" id="9801656at2"/>
<evidence type="ECO:0000259" key="2">
    <source>
        <dbReference type="PROSITE" id="PS51186"/>
    </source>
</evidence>
<organism evidence="3 4">
    <name type="scientific">Lysobacter spongiicola DSM 21749</name>
    <dbReference type="NCBI Taxonomy" id="1122188"/>
    <lineage>
        <taxon>Bacteria</taxon>
        <taxon>Pseudomonadati</taxon>
        <taxon>Pseudomonadota</taxon>
        <taxon>Gammaproteobacteria</taxon>
        <taxon>Lysobacterales</taxon>
        <taxon>Lysobacteraceae</taxon>
        <taxon>Novilysobacter</taxon>
    </lineage>
</organism>
<dbReference type="GO" id="GO:0008999">
    <property type="term" value="F:protein-N-terminal-alanine acetyltransferase activity"/>
    <property type="evidence" value="ECO:0007669"/>
    <property type="project" value="TreeGrafter"/>
</dbReference>
<protein>
    <submittedName>
        <fullName evidence="3">Protein N-acetyltransferase, RimJ/RimL family</fullName>
    </submittedName>
</protein>
<evidence type="ECO:0000256" key="1">
    <source>
        <dbReference type="SAM" id="MobiDB-lite"/>
    </source>
</evidence>
<evidence type="ECO:0000313" key="3">
    <source>
        <dbReference type="EMBL" id="SKA18775.1"/>
    </source>
</evidence>
<keyword evidence="3" id="KW-0808">Transferase</keyword>
<dbReference type="GO" id="GO:1990189">
    <property type="term" value="F:protein N-terminal-serine acetyltransferase activity"/>
    <property type="evidence" value="ECO:0007669"/>
    <property type="project" value="TreeGrafter"/>
</dbReference>
<dbReference type="PANTHER" id="PTHR43441:SF11">
    <property type="entry name" value="RIBOSOMAL-PROTEIN-SERINE ACETYLTRANSFERASE"/>
    <property type="match status" value="1"/>
</dbReference>
<dbReference type="InterPro" id="IPR000182">
    <property type="entry name" value="GNAT_dom"/>
</dbReference>
<dbReference type="RefSeq" id="WP_078758887.1">
    <property type="nucleotide sequence ID" value="NZ_FUXP01000010.1"/>
</dbReference>
<accession>A0A1T4RRY5</accession>
<reference evidence="3 4" key="1">
    <citation type="submission" date="2017-02" db="EMBL/GenBank/DDBJ databases">
        <authorList>
            <person name="Peterson S.W."/>
        </authorList>
    </citation>
    <scope>NUCLEOTIDE SEQUENCE [LARGE SCALE GENOMIC DNA]</scope>
    <source>
        <strain evidence="3 4">DSM 21749</strain>
    </source>
</reference>
<sequence length="201" mass="22388">MSAPTKADLPIRPAPAATRGTAPQPPLLTGERVVIRGFREDDLPALYELHSDPVAMRHWSFPPWTDIRQAAGYFADALAARDPDRMLCWVITLAGEDRLIGTTTLCSIDRAQGRAELGYALAVPYWGQGLAFEATRLVVDHGFRKLGLRRIEADIDPRNTGSCRLAERLGFIREGMLRERWCVGGEISDTALYGLLARDWR</sequence>
<dbReference type="Pfam" id="PF13302">
    <property type="entry name" value="Acetyltransf_3"/>
    <property type="match status" value="1"/>
</dbReference>
<dbReference type="SUPFAM" id="SSF55729">
    <property type="entry name" value="Acyl-CoA N-acyltransferases (Nat)"/>
    <property type="match status" value="1"/>
</dbReference>
<dbReference type="Gene3D" id="3.40.630.30">
    <property type="match status" value="1"/>
</dbReference>
<dbReference type="PROSITE" id="PS51186">
    <property type="entry name" value="GNAT"/>
    <property type="match status" value="1"/>
</dbReference>
<dbReference type="EMBL" id="FUXP01000010">
    <property type="protein sequence ID" value="SKA18775.1"/>
    <property type="molecule type" value="Genomic_DNA"/>
</dbReference>
<dbReference type="Proteomes" id="UP000190061">
    <property type="component" value="Unassembled WGS sequence"/>
</dbReference>
<evidence type="ECO:0000313" key="4">
    <source>
        <dbReference type="Proteomes" id="UP000190061"/>
    </source>
</evidence>
<feature type="domain" description="N-acetyltransferase" evidence="2">
    <location>
        <begin position="33"/>
        <end position="199"/>
    </location>
</feature>
<keyword evidence="4" id="KW-1185">Reference proteome</keyword>
<dbReference type="PANTHER" id="PTHR43441">
    <property type="entry name" value="RIBOSOMAL-PROTEIN-SERINE ACETYLTRANSFERASE"/>
    <property type="match status" value="1"/>
</dbReference>
<name>A0A1T4RRY5_9GAMM</name>
<dbReference type="InterPro" id="IPR016181">
    <property type="entry name" value="Acyl_CoA_acyltransferase"/>
</dbReference>
<feature type="region of interest" description="Disordered" evidence="1">
    <location>
        <begin position="1"/>
        <end position="25"/>
    </location>
</feature>
<dbReference type="InterPro" id="IPR051908">
    <property type="entry name" value="Ribosomal_N-acetyltransferase"/>
</dbReference>
<proteinExistence type="predicted"/>
<dbReference type="AlphaFoldDB" id="A0A1T4RRY5"/>
<dbReference type="GO" id="GO:0005737">
    <property type="term" value="C:cytoplasm"/>
    <property type="evidence" value="ECO:0007669"/>
    <property type="project" value="TreeGrafter"/>
</dbReference>
<feature type="compositionally biased region" description="Low complexity" evidence="1">
    <location>
        <begin position="10"/>
        <end position="22"/>
    </location>
</feature>